<sequence>MHGARRHDAHGYDAVVHDAVVLGAGAAGLMAAATASRAGASVVVIDHAPEAGRKILISGGGRCNFTNLDTRAENFLSANRHFMRSALAGYTPRDFLALVERHRIAWQEKAAGQLFCAGSAREIVSMLLLEARACHLQLGTRITGLTHDGTFCVETDRGVFRARCVVLATGGLSIPKLGATDLSLRLARQFGLAVVPPAPALVPLLLETPLPDLAGVSLPVRTQFGKHGFTDGMVFTHRGLSGPAILQISSYLDAAADGMRIDMLPGTDARAHLLAVKRSRPRAEPPALLGALPQRLARHLIGQSLGEDAGTLANLQDRRIAALAGMLSEWKPAIAGNEGYAKAEVMRGGIDTRALSSRTMEARDVPGLYAVGEAVDVTGWLGGYNFQWAWSSGYAAGRAIAARS</sequence>
<dbReference type="InterPro" id="IPR004792">
    <property type="entry name" value="BaiN-like"/>
</dbReference>
<feature type="domain" description="RsdA/BaiN/AoA(So)-like insert" evidence="5">
    <location>
        <begin position="199"/>
        <end position="345"/>
    </location>
</feature>
<dbReference type="PRINTS" id="PR00411">
    <property type="entry name" value="PNDRDTASEI"/>
</dbReference>
<evidence type="ECO:0000256" key="3">
    <source>
        <dbReference type="ARBA" id="ARBA00022827"/>
    </source>
</evidence>
<evidence type="ECO:0000313" key="6">
    <source>
        <dbReference type="EMBL" id="GEL03018.1"/>
    </source>
</evidence>
<dbReference type="EMBL" id="BJVC01000005">
    <property type="protein sequence ID" value="GEL03018.1"/>
    <property type="molecule type" value="Genomic_DNA"/>
</dbReference>
<reference evidence="6 7" key="1">
    <citation type="submission" date="2019-07" db="EMBL/GenBank/DDBJ databases">
        <title>Whole genome shotgun sequence of Swaminathania salitolerans NBRC 104436.</title>
        <authorList>
            <person name="Hosoyama A."/>
            <person name="Uohara A."/>
            <person name="Ohji S."/>
            <person name="Ichikawa N."/>
        </authorList>
    </citation>
    <scope>NUCLEOTIDE SEQUENCE [LARGE SCALE GENOMIC DNA]</scope>
    <source>
        <strain evidence="6 7">NBRC 104436</strain>
    </source>
</reference>
<dbReference type="InterPro" id="IPR036188">
    <property type="entry name" value="FAD/NAD-bd_sf"/>
</dbReference>
<keyword evidence="3" id="KW-0274">FAD</keyword>
<evidence type="ECO:0008006" key="8">
    <source>
        <dbReference type="Google" id="ProtNLM"/>
    </source>
</evidence>
<evidence type="ECO:0000313" key="7">
    <source>
        <dbReference type="Proteomes" id="UP000321405"/>
    </source>
</evidence>
<dbReference type="PRINTS" id="PR00368">
    <property type="entry name" value="FADPNR"/>
</dbReference>
<dbReference type="PANTHER" id="PTHR42887">
    <property type="entry name" value="OS12G0638800 PROTEIN"/>
    <property type="match status" value="1"/>
</dbReference>
<dbReference type="SUPFAM" id="SSF160996">
    <property type="entry name" value="HI0933 insert domain-like"/>
    <property type="match status" value="1"/>
</dbReference>
<dbReference type="AlphaFoldDB" id="A0A511BYC0"/>
<dbReference type="OrthoDB" id="9773233at2"/>
<accession>A0A511BYC0</accession>
<keyword evidence="7" id="KW-1185">Reference proteome</keyword>
<proteinExistence type="predicted"/>
<dbReference type="InterPro" id="IPR055178">
    <property type="entry name" value="RsdA/BaiN/AoA(So)-like_dom"/>
</dbReference>
<dbReference type="Proteomes" id="UP000321405">
    <property type="component" value="Unassembled WGS sequence"/>
</dbReference>
<name>A0A511BYC0_9PROT</name>
<dbReference type="Gene3D" id="2.40.30.10">
    <property type="entry name" value="Translation factors"/>
    <property type="match status" value="1"/>
</dbReference>
<evidence type="ECO:0000259" key="4">
    <source>
        <dbReference type="Pfam" id="PF03486"/>
    </source>
</evidence>
<gene>
    <name evidence="6" type="ORF">SSA02_21810</name>
</gene>
<organism evidence="6 7">
    <name type="scientific">Swaminathania salitolerans</name>
    <dbReference type="NCBI Taxonomy" id="182838"/>
    <lineage>
        <taxon>Bacteria</taxon>
        <taxon>Pseudomonadati</taxon>
        <taxon>Pseudomonadota</taxon>
        <taxon>Alphaproteobacteria</taxon>
        <taxon>Acetobacterales</taxon>
        <taxon>Acetobacteraceae</taxon>
        <taxon>Swaminathania</taxon>
    </lineage>
</organism>
<evidence type="ECO:0000256" key="2">
    <source>
        <dbReference type="ARBA" id="ARBA00022630"/>
    </source>
</evidence>
<dbReference type="SUPFAM" id="SSF51905">
    <property type="entry name" value="FAD/NAD(P)-binding domain"/>
    <property type="match status" value="1"/>
</dbReference>
<keyword evidence="2" id="KW-0285">Flavoprotein</keyword>
<dbReference type="Gene3D" id="3.50.50.60">
    <property type="entry name" value="FAD/NAD(P)-binding domain"/>
    <property type="match status" value="1"/>
</dbReference>
<dbReference type="InterPro" id="IPR057661">
    <property type="entry name" value="RsdA/BaiN/AoA(So)_Rossmann"/>
</dbReference>
<dbReference type="Pfam" id="PF03486">
    <property type="entry name" value="HI0933_like"/>
    <property type="match status" value="1"/>
</dbReference>
<dbReference type="Pfam" id="PF22780">
    <property type="entry name" value="HI0933_like_1st"/>
    <property type="match status" value="1"/>
</dbReference>
<comment type="caution">
    <text evidence="6">The sequence shown here is derived from an EMBL/GenBank/DDBJ whole genome shotgun (WGS) entry which is preliminary data.</text>
</comment>
<feature type="domain" description="RsdA/BaiN/AoA(So)-like Rossmann fold-like" evidence="4">
    <location>
        <begin position="18"/>
        <end position="398"/>
    </location>
</feature>
<dbReference type="InterPro" id="IPR023166">
    <property type="entry name" value="BaiN-like_dom_sf"/>
</dbReference>
<evidence type="ECO:0000256" key="1">
    <source>
        <dbReference type="ARBA" id="ARBA00001974"/>
    </source>
</evidence>
<comment type="cofactor">
    <cofactor evidence="1">
        <name>FAD</name>
        <dbReference type="ChEBI" id="CHEBI:57692"/>
    </cofactor>
</comment>
<evidence type="ECO:0000259" key="5">
    <source>
        <dbReference type="Pfam" id="PF22780"/>
    </source>
</evidence>
<protein>
    <recommendedName>
        <fullName evidence="8">NAD(FAD)-utilizing dehydrogenase</fullName>
    </recommendedName>
</protein>
<dbReference type="NCBIfam" id="TIGR00275">
    <property type="entry name" value="aminoacetone oxidase family FAD-binding enzyme"/>
    <property type="match status" value="1"/>
</dbReference>
<dbReference type="PANTHER" id="PTHR42887:SF2">
    <property type="entry name" value="OS12G0638800 PROTEIN"/>
    <property type="match status" value="1"/>
</dbReference>
<dbReference type="Gene3D" id="1.10.8.260">
    <property type="entry name" value="HI0933 insert domain-like"/>
    <property type="match status" value="1"/>
</dbReference>
<dbReference type="RefSeq" id="WP_147094155.1">
    <property type="nucleotide sequence ID" value="NZ_BJVC01000005.1"/>
</dbReference>